<sequence length="76" mass="8444">MLQYNVARKVPFAGKRPSSQGSTVVWLGTQTLGLACRVLTVTVQYWYVPVSGPLLFSQAYFRSGPSPASFRDIHPR</sequence>
<dbReference type="AlphaFoldDB" id="A0A2A9NEB1"/>
<keyword evidence="2" id="KW-1185">Reference proteome</keyword>
<dbReference type="Proteomes" id="UP000242287">
    <property type="component" value="Unassembled WGS sequence"/>
</dbReference>
<reference evidence="1 2" key="1">
    <citation type="submission" date="2014-02" db="EMBL/GenBank/DDBJ databases">
        <title>Transposable element dynamics among asymbiotic and ectomycorrhizal Amanita fungi.</title>
        <authorList>
            <consortium name="DOE Joint Genome Institute"/>
            <person name="Hess J."/>
            <person name="Skrede I."/>
            <person name="Wolfe B."/>
            <person name="LaButti K."/>
            <person name="Ohm R.A."/>
            <person name="Grigoriev I.V."/>
            <person name="Pringle A."/>
        </authorList>
    </citation>
    <scope>NUCLEOTIDE SEQUENCE [LARGE SCALE GENOMIC DNA]</scope>
    <source>
        <strain evidence="1 2">SKay4041</strain>
    </source>
</reference>
<dbReference type="EMBL" id="KZ302044">
    <property type="protein sequence ID" value="PFH48959.1"/>
    <property type="molecule type" value="Genomic_DNA"/>
</dbReference>
<name>A0A2A9NEB1_9AGAR</name>
<accession>A0A2A9NEB1</accession>
<evidence type="ECO:0000313" key="1">
    <source>
        <dbReference type="EMBL" id="PFH48959.1"/>
    </source>
</evidence>
<evidence type="ECO:0000313" key="2">
    <source>
        <dbReference type="Proteomes" id="UP000242287"/>
    </source>
</evidence>
<gene>
    <name evidence="1" type="ORF">AMATHDRAFT_64142</name>
</gene>
<organism evidence="1 2">
    <name type="scientific">Amanita thiersii Skay4041</name>
    <dbReference type="NCBI Taxonomy" id="703135"/>
    <lineage>
        <taxon>Eukaryota</taxon>
        <taxon>Fungi</taxon>
        <taxon>Dikarya</taxon>
        <taxon>Basidiomycota</taxon>
        <taxon>Agaricomycotina</taxon>
        <taxon>Agaricomycetes</taxon>
        <taxon>Agaricomycetidae</taxon>
        <taxon>Agaricales</taxon>
        <taxon>Pluteineae</taxon>
        <taxon>Amanitaceae</taxon>
        <taxon>Amanita</taxon>
    </lineage>
</organism>
<proteinExistence type="predicted"/>
<protein>
    <submittedName>
        <fullName evidence="1">Uncharacterized protein</fullName>
    </submittedName>
</protein>